<dbReference type="EMBL" id="BOPD01000002">
    <property type="protein sequence ID" value="GIJ30985.1"/>
    <property type="molecule type" value="Genomic_DNA"/>
</dbReference>
<gene>
    <name evidence="1" type="ORF">Vse01_01330</name>
</gene>
<comment type="caution">
    <text evidence="1">The sequence shown here is derived from an EMBL/GenBank/DDBJ whole genome shotgun (WGS) entry which is preliminary data.</text>
</comment>
<dbReference type="RefSeq" id="WP_170863320.1">
    <property type="nucleotide sequence ID" value="NZ_BOPD01000002.1"/>
</dbReference>
<keyword evidence="2" id="KW-1185">Reference proteome</keyword>
<dbReference type="Proteomes" id="UP000607311">
    <property type="component" value="Unassembled WGS sequence"/>
</dbReference>
<accession>A0A9W5UM39</accession>
<evidence type="ECO:0000313" key="2">
    <source>
        <dbReference type="Proteomes" id="UP000607311"/>
    </source>
</evidence>
<proteinExistence type="predicted"/>
<reference evidence="1" key="1">
    <citation type="submission" date="2021-01" db="EMBL/GenBank/DDBJ databases">
        <title>Whole genome shotgun sequence of Verrucosispora sediminis NBRC 107745.</title>
        <authorList>
            <person name="Komaki H."/>
            <person name="Tamura T."/>
        </authorList>
    </citation>
    <scope>NUCLEOTIDE SEQUENCE</scope>
    <source>
        <strain evidence="1">NBRC 107745</strain>
    </source>
</reference>
<organism evidence="1 2">
    <name type="scientific">Micromonospora sediminimaris</name>
    <dbReference type="NCBI Taxonomy" id="547162"/>
    <lineage>
        <taxon>Bacteria</taxon>
        <taxon>Bacillati</taxon>
        <taxon>Actinomycetota</taxon>
        <taxon>Actinomycetes</taxon>
        <taxon>Micromonosporales</taxon>
        <taxon>Micromonosporaceae</taxon>
        <taxon>Micromonospora</taxon>
    </lineage>
</organism>
<evidence type="ECO:0000313" key="1">
    <source>
        <dbReference type="EMBL" id="GIJ30985.1"/>
    </source>
</evidence>
<protein>
    <submittedName>
        <fullName evidence="1">Uncharacterized protein</fullName>
    </submittedName>
</protein>
<name>A0A9W5UM39_9ACTN</name>
<sequence length="45" mass="4864">MVDPVDMQSNAAVPPDEISVLDDQGEELRELAFGLLKCPRSAIHG</sequence>
<dbReference type="AlphaFoldDB" id="A0A9W5UM39"/>